<reference evidence="8 9" key="1">
    <citation type="submission" date="2022-09" db="EMBL/GenBank/DDBJ databases">
        <title>The outer-membrane cytochrome OmcA is essential for infection of Shewanella oneidensis by a zebrafish-associated bacteriophage.</title>
        <authorList>
            <person name="Grenfell A.W."/>
            <person name="Intile P."/>
            <person name="Mcfarlane J."/>
            <person name="Leung D."/>
            <person name="Abdalla K."/>
            <person name="Wold M."/>
            <person name="Kees E."/>
            <person name="Gralnick J."/>
        </authorList>
    </citation>
    <scope>NUCLEOTIDE SEQUENCE [LARGE SCALE GENOMIC DNA]</scope>
    <source>
        <strain evidence="8 9">NF-5</strain>
    </source>
</reference>
<organism evidence="8 9">
    <name type="scientific">Shewanella xiamenensis</name>
    <dbReference type="NCBI Taxonomy" id="332186"/>
    <lineage>
        <taxon>Bacteria</taxon>
        <taxon>Pseudomonadati</taxon>
        <taxon>Pseudomonadota</taxon>
        <taxon>Gammaproteobacteria</taxon>
        <taxon>Alteromonadales</taxon>
        <taxon>Shewanellaceae</taxon>
        <taxon>Shewanella</taxon>
    </lineage>
</organism>
<evidence type="ECO:0000256" key="7">
    <source>
        <dbReference type="ARBA" id="ARBA00023016"/>
    </source>
</evidence>
<evidence type="ECO:0000313" key="9">
    <source>
        <dbReference type="Proteomes" id="UP001159075"/>
    </source>
</evidence>
<evidence type="ECO:0000256" key="3">
    <source>
        <dbReference type="ARBA" id="ARBA00022722"/>
    </source>
</evidence>
<dbReference type="InterPro" id="IPR038570">
    <property type="entry name" value="HicA_sf"/>
</dbReference>
<comment type="caution">
    <text evidence="8">The sequence shown here is derived from an EMBL/GenBank/DDBJ whole genome shotgun (WGS) entry which is preliminary data.</text>
</comment>
<dbReference type="EMBL" id="JAOTLW010000047">
    <property type="protein sequence ID" value="MDI5834338.1"/>
    <property type="molecule type" value="Genomic_DNA"/>
</dbReference>
<evidence type="ECO:0000256" key="2">
    <source>
        <dbReference type="ARBA" id="ARBA00022649"/>
    </source>
</evidence>
<dbReference type="InterPro" id="IPR012933">
    <property type="entry name" value="HicA_mRNA_interferase"/>
</dbReference>
<dbReference type="RefSeq" id="WP_012198000.1">
    <property type="nucleotide sequence ID" value="NZ_AP026735.1"/>
</dbReference>
<accession>A0ABT6UIP7</accession>
<keyword evidence="5" id="KW-0378">Hydrolase</keyword>
<keyword evidence="7" id="KW-0346">Stress response</keyword>
<evidence type="ECO:0000313" key="8">
    <source>
        <dbReference type="EMBL" id="MDI5834338.1"/>
    </source>
</evidence>
<comment type="similarity">
    <text evidence="1">Belongs to the HicA mRNA interferase family.</text>
</comment>
<dbReference type="Pfam" id="PF07927">
    <property type="entry name" value="HicA_toxin"/>
    <property type="match status" value="1"/>
</dbReference>
<name>A0ABT6UIP7_9GAMM</name>
<evidence type="ECO:0000256" key="4">
    <source>
        <dbReference type="ARBA" id="ARBA00022759"/>
    </source>
</evidence>
<sequence length="60" mass="6700">MTSKDLIKLLEVNGCEFVRHGKGDHQIWYSPITGKKFPVPHPKKEMPIGTLKSIKKAAGI</sequence>
<evidence type="ECO:0000256" key="1">
    <source>
        <dbReference type="ARBA" id="ARBA00006620"/>
    </source>
</evidence>
<evidence type="ECO:0000256" key="6">
    <source>
        <dbReference type="ARBA" id="ARBA00022884"/>
    </source>
</evidence>
<dbReference type="SUPFAM" id="SSF54786">
    <property type="entry name" value="YcfA/nrd intein domain"/>
    <property type="match status" value="1"/>
</dbReference>
<keyword evidence="2" id="KW-1277">Toxin-antitoxin system</keyword>
<keyword evidence="9" id="KW-1185">Reference proteome</keyword>
<keyword evidence="4" id="KW-0255">Endonuclease</keyword>
<keyword evidence="3" id="KW-0540">Nuclease</keyword>
<protein>
    <submittedName>
        <fullName evidence="8">Type II toxin-antitoxin system HicA family toxin</fullName>
    </submittedName>
</protein>
<dbReference type="Proteomes" id="UP001159075">
    <property type="component" value="Unassembled WGS sequence"/>
</dbReference>
<dbReference type="Gene3D" id="3.30.920.30">
    <property type="entry name" value="Hypothetical protein"/>
    <property type="match status" value="1"/>
</dbReference>
<keyword evidence="6" id="KW-0694">RNA-binding</keyword>
<evidence type="ECO:0000256" key="5">
    <source>
        <dbReference type="ARBA" id="ARBA00022801"/>
    </source>
</evidence>
<gene>
    <name evidence="8" type="ORF">ODY93_22425</name>
</gene>
<proteinExistence type="inferred from homology"/>